<gene>
    <name evidence="3" type="ORF">PLEPLA_LOCUS5380</name>
</gene>
<protein>
    <submittedName>
        <fullName evidence="3">Uncharacterized protein</fullName>
    </submittedName>
</protein>
<dbReference type="Proteomes" id="UP001153269">
    <property type="component" value="Unassembled WGS sequence"/>
</dbReference>
<comment type="caution">
    <text evidence="3">The sequence shown here is derived from an EMBL/GenBank/DDBJ whole genome shotgun (WGS) entry which is preliminary data.</text>
</comment>
<keyword evidence="2" id="KW-1133">Transmembrane helix</keyword>
<name>A0A9N7TR21_PLEPL</name>
<dbReference type="EMBL" id="CADEAL010000269">
    <property type="protein sequence ID" value="CAB1417575.1"/>
    <property type="molecule type" value="Genomic_DNA"/>
</dbReference>
<keyword evidence="2" id="KW-0812">Transmembrane</keyword>
<keyword evidence="4" id="KW-1185">Reference proteome</keyword>
<dbReference type="AlphaFoldDB" id="A0A9N7TR21"/>
<evidence type="ECO:0000313" key="3">
    <source>
        <dbReference type="EMBL" id="CAB1417575.1"/>
    </source>
</evidence>
<evidence type="ECO:0000256" key="2">
    <source>
        <dbReference type="SAM" id="Phobius"/>
    </source>
</evidence>
<keyword evidence="2" id="KW-0472">Membrane</keyword>
<feature type="region of interest" description="Disordered" evidence="1">
    <location>
        <begin position="1"/>
        <end position="41"/>
    </location>
</feature>
<reference evidence="3" key="1">
    <citation type="submission" date="2020-03" db="EMBL/GenBank/DDBJ databases">
        <authorList>
            <person name="Weist P."/>
        </authorList>
    </citation>
    <scope>NUCLEOTIDE SEQUENCE</scope>
</reference>
<evidence type="ECO:0000256" key="1">
    <source>
        <dbReference type="SAM" id="MobiDB-lite"/>
    </source>
</evidence>
<evidence type="ECO:0000313" key="4">
    <source>
        <dbReference type="Proteomes" id="UP001153269"/>
    </source>
</evidence>
<accession>A0A9N7TR21</accession>
<feature type="compositionally biased region" description="Gly residues" evidence="1">
    <location>
        <begin position="30"/>
        <end position="41"/>
    </location>
</feature>
<proteinExistence type="predicted"/>
<feature type="transmembrane region" description="Helical" evidence="2">
    <location>
        <begin position="42"/>
        <end position="61"/>
    </location>
</feature>
<sequence length="123" mass="12883">MRTLTPPTPHHPTPDLRAPLCEAPKADGSRGLGPKGAGQEDGGGAVVTVVFALGCFSVGWASMREKGLAGAGGAQGRDTTALKLLFWDLEKHLKRSPKSNADAQSVQFLLVAARDRCNTATVF</sequence>
<feature type="compositionally biased region" description="Pro residues" evidence="1">
    <location>
        <begin position="1"/>
        <end position="11"/>
    </location>
</feature>
<organism evidence="3 4">
    <name type="scientific">Pleuronectes platessa</name>
    <name type="common">European plaice</name>
    <dbReference type="NCBI Taxonomy" id="8262"/>
    <lineage>
        <taxon>Eukaryota</taxon>
        <taxon>Metazoa</taxon>
        <taxon>Chordata</taxon>
        <taxon>Craniata</taxon>
        <taxon>Vertebrata</taxon>
        <taxon>Euteleostomi</taxon>
        <taxon>Actinopterygii</taxon>
        <taxon>Neopterygii</taxon>
        <taxon>Teleostei</taxon>
        <taxon>Neoteleostei</taxon>
        <taxon>Acanthomorphata</taxon>
        <taxon>Carangaria</taxon>
        <taxon>Pleuronectiformes</taxon>
        <taxon>Pleuronectoidei</taxon>
        <taxon>Pleuronectidae</taxon>
        <taxon>Pleuronectes</taxon>
    </lineage>
</organism>